<comment type="caution">
    <text evidence="7">The sequence shown here is derived from an EMBL/GenBank/DDBJ whole genome shotgun (WGS) entry which is preliminary data.</text>
</comment>
<dbReference type="InterPro" id="IPR013148">
    <property type="entry name" value="Glyco_hydro_32_N"/>
</dbReference>
<dbReference type="Gene3D" id="2.60.120.560">
    <property type="entry name" value="Exo-inulinase, domain 1"/>
    <property type="match status" value="1"/>
</dbReference>
<accession>A0AAN8EHM0</accession>
<gene>
    <name evidence="7" type="ORF">OHC33_002472</name>
</gene>
<dbReference type="GO" id="GO:0004575">
    <property type="term" value="F:sucrose alpha-glucosidase activity"/>
    <property type="evidence" value="ECO:0007669"/>
    <property type="project" value="TreeGrafter"/>
</dbReference>
<organism evidence="7 8">
    <name type="scientific">Knufia fluminis</name>
    <dbReference type="NCBI Taxonomy" id="191047"/>
    <lineage>
        <taxon>Eukaryota</taxon>
        <taxon>Fungi</taxon>
        <taxon>Dikarya</taxon>
        <taxon>Ascomycota</taxon>
        <taxon>Pezizomycotina</taxon>
        <taxon>Eurotiomycetes</taxon>
        <taxon>Chaetothyriomycetidae</taxon>
        <taxon>Chaetothyriales</taxon>
        <taxon>Trichomeriaceae</taxon>
        <taxon>Knufia</taxon>
    </lineage>
</organism>
<dbReference type="AlphaFoldDB" id="A0AAN8EHM0"/>
<dbReference type="Gene3D" id="2.115.10.20">
    <property type="entry name" value="Glycosyl hydrolase domain, family 43"/>
    <property type="match status" value="1"/>
</dbReference>
<dbReference type="CDD" id="cd18621">
    <property type="entry name" value="GH32_XdINV-like"/>
    <property type="match status" value="1"/>
</dbReference>
<evidence type="ECO:0000256" key="4">
    <source>
        <dbReference type="RuleBase" id="RU362110"/>
    </source>
</evidence>
<evidence type="ECO:0000313" key="8">
    <source>
        <dbReference type="Proteomes" id="UP001316803"/>
    </source>
</evidence>
<dbReference type="PANTHER" id="PTHR42800:SF3">
    <property type="entry name" value="GLYCOSYL HYDROLASE FAMILY 32 N-TERMINAL DOMAIN-CONTAINING PROTEIN"/>
    <property type="match status" value="1"/>
</dbReference>
<dbReference type="InterPro" id="IPR001362">
    <property type="entry name" value="Glyco_hydro_32"/>
</dbReference>
<dbReference type="InterPro" id="IPR023296">
    <property type="entry name" value="Glyco_hydro_beta-prop_sf"/>
</dbReference>
<evidence type="ECO:0000259" key="6">
    <source>
        <dbReference type="Pfam" id="PF08244"/>
    </source>
</evidence>
<dbReference type="SUPFAM" id="SSF49899">
    <property type="entry name" value="Concanavalin A-like lectins/glucanases"/>
    <property type="match status" value="1"/>
</dbReference>
<dbReference type="EMBL" id="JAKLMC020000005">
    <property type="protein sequence ID" value="KAK5955899.1"/>
    <property type="molecule type" value="Genomic_DNA"/>
</dbReference>
<evidence type="ECO:0000256" key="1">
    <source>
        <dbReference type="ARBA" id="ARBA00009902"/>
    </source>
</evidence>
<proteinExistence type="inferred from homology"/>
<keyword evidence="3 4" id="KW-0326">Glycosidase</keyword>
<feature type="domain" description="Glycosyl hydrolase family 32 C-terminal" evidence="6">
    <location>
        <begin position="385"/>
        <end position="535"/>
    </location>
</feature>
<dbReference type="InterPro" id="IPR013189">
    <property type="entry name" value="Glyco_hydro_32_C"/>
</dbReference>
<dbReference type="SMART" id="SM00640">
    <property type="entry name" value="Glyco_32"/>
    <property type="match status" value="1"/>
</dbReference>
<dbReference type="PANTHER" id="PTHR42800">
    <property type="entry name" value="EXOINULINASE INUD (AFU_ORTHOLOGUE AFUA_5G00480)"/>
    <property type="match status" value="1"/>
</dbReference>
<comment type="similarity">
    <text evidence="1 4">Belongs to the glycosyl hydrolase 32 family.</text>
</comment>
<dbReference type="InterPro" id="IPR013320">
    <property type="entry name" value="ConA-like_dom_sf"/>
</dbReference>
<sequence>MSWGHILSKDLLTWKQASAEPALVPDQEYDQKGVFTGCWIPTVGSTDKTLRVVYSSVKQLPFHWSAPPYPRDAAGIAMAVSYDNGNSWKKMGQNPMLEGEPPNFLVTGFRDPYAAPWTLLDHVRDRPEPALYGLVSGGIEGAGPTTFLYEIQDGGVGDWKYIGPLVDIPQRFQPSKKWCGNFGMNWECTNFMTLRTESDARSFLIIGAEGDVEKDHVRGYEQGNKQLRTIRSQLWMSGSLTRTNNGVRFVFEHGGYLDHGPSYAANSFEDPVSGRRIVYGWIPEEDILPETARLKGWNGSLAIPRELFLLQIPNVQESPEYALSEMVCFESRTEKDGSTTLLTLGVRPIAEIARLRKGCGQKLKAETGMTLPILDAAVRRPLFETLSTVWELEATISIEQDCRTAGFHIRHDQDLSICTSVEFSHEAQTISVIREESNSDSTITKCPDAGPFNLFFLGSKSDTDEPQHEARSLGMEKLHLRIFSDGDILEVFANDRFALATMVYSGSAGKNMGYISAFATGGVNSASFENVTVWDGLNGGRTLFLNEA</sequence>
<evidence type="ECO:0000256" key="2">
    <source>
        <dbReference type="ARBA" id="ARBA00022801"/>
    </source>
</evidence>
<evidence type="ECO:0000256" key="3">
    <source>
        <dbReference type="ARBA" id="ARBA00023295"/>
    </source>
</evidence>
<dbReference type="Pfam" id="PF08244">
    <property type="entry name" value="Glyco_hydro_32C"/>
    <property type="match status" value="1"/>
</dbReference>
<name>A0AAN8EHM0_9EURO</name>
<dbReference type="SUPFAM" id="SSF75005">
    <property type="entry name" value="Arabinanase/levansucrase/invertase"/>
    <property type="match status" value="1"/>
</dbReference>
<evidence type="ECO:0000313" key="7">
    <source>
        <dbReference type="EMBL" id="KAK5955899.1"/>
    </source>
</evidence>
<keyword evidence="2 4" id="KW-0378">Hydrolase</keyword>
<reference evidence="7 8" key="1">
    <citation type="submission" date="2022-12" db="EMBL/GenBank/DDBJ databases">
        <title>Genomic features and morphological characterization of a novel Knufia sp. strain isolated from spacecraft assembly facility.</title>
        <authorList>
            <person name="Teixeira M."/>
            <person name="Chander A.M."/>
            <person name="Stajich J.E."/>
            <person name="Venkateswaran K."/>
        </authorList>
    </citation>
    <scope>NUCLEOTIDE SEQUENCE [LARGE SCALE GENOMIC DNA]</scope>
    <source>
        <strain evidence="7 8">FJI-L2-BK-P2</strain>
    </source>
</reference>
<dbReference type="Pfam" id="PF00251">
    <property type="entry name" value="Glyco_hydro_32N"/>
    <property type="match status" value="1"/>
</dbReference>
<dbReference type="Proteomes" id="UP001316803">
    <property type="component" value="Unassembled WGS sequence"/>
</dbReference>
<feature type="domain" description="Glycosyl hydrolase family 32 N-terminal" evidence="5">
    <location>
        <begin position="1"/>
        <end position="309"/>
    </location>
</feature>
<protein>
    <submittedName>
        <fullName evidence="7">Uncharacterized protein</fullName>
    </submittedName>
</protein>
<dbReference type="GO" id="GO:0005987">
    <property type="term" value="P:sucrose catabolic process"/>
    <property type="evidence" value="ECO:0007669"/>
    <property type="project" value="TreeGrafter"/>
</dbReference>
<keyword evidence="8" id="KW-1185">Reference proteome</keyword>
<evidence type="ECO:0000259" key="5">
    <source>
        <dbReference type="Pfam" id="PF00251"/>
    </source>
</evidence>
<dbReference type="GO" id="GO:0005737">
    <property type="term" value="C:cytoplasm"/>
    <property type="evidence" value="ECO:0007669"/>
    <property type="project" value="TreeGrafter"/>
</dbReference>